<dbReference type="RefSeq" id="XP_746874.1">
    <property type="nucleotide sequence ID" value="XM_741781.1"/>
</dbReference>
<accession>Q4WAA0</accession>
<dbReference type="Gene3D" id="2.60.270.20">
    <property type="entry name" value="Cytolysin/lectin"/>
    <property type="match status" value="1"/>
</dbReference>
<dbReference type="EMBL" id="AAHF01000015">
    <property type="protein sequence ID" value="EAL84836.1"/>
    <property type="molecule type" value="Genomic_DNA"/>
</dbReference>
<dbReference type="InterPro" id="IPR015926">
    <property type="entry name" value="Cytolysin/lectin"/>
</dbReference>
<dbReference type="KEGG" id="afm:AFUA_7G00560"/>
<dbReference type="Proteomes" id="UP000002530">
    <property type="component" value="Unassembled WGS sequence"/>
</dbReference>
<dbReference type="SMR" id="Q4WAA0"/>
<name>Q4WAA0_ASPFU</name>
<comment type="caution">
    <text evidence="1">The sequence shown here is derived from an EMBL/GenBank/DDBJ whole genome shotgun (WGS) entry which is preliminary data.</text>
</comment>
<sequence>MTPPTSSQLSKKTRWSYANGCTWSVKDDDHVLFIEGSGTSGMLRFKTFSGDFFTLVPGIHNLVSLVHLQGDVYAPGVVSYGLNCSPPLGSLHVVASIYQLSEKNSTIASSFYRLRHFFTTKATSSGRS</sequence>
<dbReference type="InParanoid" id="Q4WAA0"/>
<reference evidence="1 2" key="1">
    <citation type="journal article" date="2005" name="Nature">
        <title>Genomic sequence of the pathogenic and allergenic filamentous fungus Aspergillus fumigatus.</title>
        <authorList>
            <person name="Nierman W.C."/>
            <person name="Pain A."/>
            <person name="Anderson M.J."/>
            <person name="Wortman J.R."/>
            <person name="Kim H.S."/>
            <person name="Arroyo J."/>
            <person name="Berriman M."/>
            <person name="Abe K."/>
            <person name="Archer D.B."/>
            <person name="Bermejo C."/>
            <person name="Bennett J."/>
            <person name="Bowyer P."/>
            <person name="Chen D."/>
            <person name="Collins M."/>
            <person name="Coulsen R."/>
            <person name="Davies R."/>
            <person name="Dyer P.S."/>
            <person name="Farman M."/>
            <person name="Fedorova N."/>
            <person name="Fedorova N."/>
            <person name="Feldblyum T.V."/>
            <person name="Fischer R."/>
            <person name="Fosker N."/>
            <person name="Fraser A."/>
            <person name="Garcia J.L."/>
            <person name="Garcia M.J."/>
            <person name="Goble A."/>
            <person name="Goldman G.H."/>
            <person name="Gomi K."/>
            <person name="Griffith-Jones S."/>
            <person name="Gwilliam R."/>
            <person name="Haas B."/>
            <person name="Haas H."/>
            <person name="Harris D."/>
            <person name="Horiuchi H."/>
            <person name="Huang J."/>
            <person name="Humphray S."/>
            <person name="Jimenez J."/>
            <person name="Keller N."/>
            <person name="Khouri H."/>
            <person name="Kitamoto K."/>
            <person name="Kobayashi T."/>
            <person name="Konzack S."/>
            <person name="Kulkarni R."/>
            <person name="Kumagai T."/>
            <person name="Lafon A."/>
            <person name="Latge J.P."/>
            <person name="Li W."/>
            <person name="Lord A."/>
            <person name="Lu C."/>
            <person name="Majoros W.H."/>
            <person name="May G.S."/>
            <person name="Miller B.L."/>
            <person name="Mohamoud Y."/>
            <person name="Molina M."/>
            <person name="Monod M."/>
            <person name="Mouyna I."/>
            <person name="Mulligan S."/>
            <person name="Murphy L."/>
            <person name="O'Neil S."/>
            <person name="Paulsen I."/>
            <person name="Penalva M.A."/>
            <person name="Pertea M."/>
            <person name="Price C."/>
            <person name="Pritchard B.L."/>
            <person name="Quail M.A."/>
            <person name="Rabbinowitsch E."/>
            <person name="Rawlins N."/>
            <person name="Rajandream M.A."/>
            <person name="Reichard U."/>
            <person name="Renauld H."/>
            <person name="Robson G.D."/>
            <person name="Rodriguez de Cordoba S."/>
            <person name="Rodriguez-Pena J.M."/>
            <person name="Ronning C.M."/>
            <person name="Rutter S."/>
            <person name="Salzberg S.L."/>
            <person name="Sanchez M."/>
            <person name="Sanchez-Ferrero J.C."/>
            <person name="Saunders D."/>
            <person name="Seeger K."/>
            <person name="Squares R."/>
            <person name="Squares S."/>
            <person name="Takeuchi M."/>
            <person name="Tekaia F."/>
            <person name="Turner G."/>
            <person name="Vazquez de Aldana C.R."/>
            <person name="Weidman J."/>
            <person name="White O."/>
            <person name="Woodward J."/>
            <person name="Yu J.H."/>
            <person name="Fraser C."/>
            <person name="Galagan J.E."/>
            <person name="Asai K."/>
            <person name="Machida M."/>
            <person name="Hall N."/>
            <person name="Barrell B."/>
            <person name="Denning D.W."/>
        </authorList>
    </citation>
    <scope>NUCLEOTIDE SEQUENCE [LARGE SCALE GENOMIC DNA]</scope>
    <source>
        <strain evidence="1 2">Af293</strain>
    </source>
</reference>
<dbReference type="HOGENOM" id="CLU_1975708_0_0_1"/>
<dbReference type="InterPro" id="IPR009960">
    <property type="entry name" value="Fruit_body_lectin_fun"/>
</dbReference>
<evidence type="ECO:0000313" key="1">
    <source>
        <dbReference type="EMBL" id="EAL84836.1"/>
    </source>
</evidence>
<organism evidence="1 2">
    <name type="scientific">Aspergillus fumigatus (strain ATCC MYA-4609 / CBS 101355 / FGSC A1100 / Af293)</name>
    <name type="common">Neosartorya fumigata</name>
    <dbReference type="NCBI Taxonomy" id="330879"/>
    <lineage>
        <taxon>Eukaryota</taxon>
        <taxon>Fungi</taxon>
        <taxon>Dikarya</taxon>
        <taxon>Ascomycota</taxon>
        <taxon>Pezizomycotina</taxon>
        <taxon>Eurotiomycetes</taxon>
        <taxon>Eurotiomycetidae</taxon>
        <taxon>Eurotiales</taxon>
        <taxon>Aspergillaceae</taxon>
        <taxon>Aspergillus</taxon>
        <taxon>Aspergillus subgen. Fumigati</taxon>
    </lineage>
</organism>
<evidence type="ECO:0000313" key="2">
    <source>
        <dbReference type="Proteomes" id="UP000002530"/>
    </source>
</evidence>
<dbReference type="SUPFAM" id="SSF63724">
    <property type="entry name" value="Cytolysin/lectin"/>
    <property type="match status" value="1"/>
</dbReference>
<dbReference type="AlphaFoldDB" id="Q4WAA0"/>
<dbReference type="GeneID" id="3504105"/>
<protein>
    <submittedName>
        <fullName evidence="1">Uncharacterized protein</fullName>
    </submittedName>
</protein>
<proteinExistence type="predicted"/>
<dbReference type="OrthoDB" id="4791458at2759"/>
<keyword evidence="2" id="KW-1185">Reference proteome</keyword>
<dbReference type="Pfam" id="PF07367">
    <property type="entry name" value="FB_lectin"/>
    <property type="match status" value="1"/>
</dbReference>
<dbReference type="VEuPathDB" id="FungiDB:Afu7g00560"/>
<gene>
    <name evidence="1" type="ORF">AFUA_7G00560</name>
</gene>